<dbReference type="AlphaFoldDB" id="A0A5N6U7T5"/>
<organism evidence="1 2">
    <name type="scientific">Aspergillus avenaceus</name>
    <dbReference type="NCBI Taxonomy" id="36643"/>
    <lineage>
        <taxon>Eukaryota</taxon>
        <taxon>Fungi</taxon>
        <taxon>Dikarya</taxon>
        <taxon>Ascomycota</taxon>
        <taxon>Pezizomycotina</taxon>
        <taxon>Eurotiomycetes</taxon>
        <taxon>Eurotiomycetidae</taxon>
        <taxon>Eurotiales</taxon>
        <taxon>Aspergillaceae</taxon>
        <taxon>Aspergillus</taxon>
        <taxon>Aspergillus subgen. Circumdati</taxon>
    </lineage>
</organism>
<sequence>MVSRLSGHLSKTLMYNCAVQSLAGCIPTGRGGTRTLATVRPSGHSLDHADRPVKGPVHRTAAYMFV</sequence>
<proteinExistence type="predicted"/>
<evidence type="ECO:0000313" key="1">
    <source>
        <dbReference type="EMBL" id="KAE8154658.1"/>
    </source>
</evidence>
<evidence type="ECO:0000313" key="2">
    <source>
        <dbReference type="Proteomes" id="UP000325780"/>
    </source>
</evidence>
<dbReference type="PROSITE" id="PS51257">
    <property type="entry name" value="PROKAR_LIPOPROTEIN"/>
    <property type="match status" value="1"/>
</dbReference>
<accession>A0A5N6U7T5</accession>
<gene>
    <name evidence="1" type="ORF">BDV25DRAFT_147243</name>
</gene>
<keyword evidence="2" id="KW-1185">Reference proteome</keyword>
<protein>
    <submittedName>
        <fullName evidence="1">Uncharacterized protein</fullName>
    </submittedName>
</protein>
<name>A0A5N6U7T5_ASPAV</name>
<dbReference type="Proteomes" id="UP000325780">
    <property type="component" value="Unassembled WGS sequence"/>
</dbReference>
<reference evidence="1 2" key="1">
    <citation type="submission" date="2019-04" db="EMBL/GenBank/DDBJ databases">
        <title>Friends and foes A comparative genomics study of 23 Aspergillus species from section Flavi.</title>
        <authorList>
            <consortium name="DOE Joint Genome Institute"/>
            <person name="Kjaerbolling I."/>
            <person name="Vesth T."/>
            <person name="Frisvad J.C."/>
            <person name="Nybo J.L."/>
            <person name="Theobald S."/>
            <person name="Kildgaard S."/>
            <person name="Isbrandt T."/>
            <person name="Kuo A."/>
            <person name="Sato A."/>
            <person name="Lyhne E.K."/>
            <person name="Kogle M.E."/>
            <person name="Wiebenga A."/>
            <person name="Kun R.S."/>
            <person name="Lubbers R.J."/>
            <person name="Makela M.R."/>
            <person name="Barry K."/>
            <person name="Chovatia M."/>
            <person name="Clum A."/>
            <person name="Daum C."/>
            <person name="Haridas S."/>
            <person name="He G."/>
            <person name="LaButti K."/>
            <person name="Lipzen A."/>
            <person name="Mondo S."/>
            <person name="Riley R."/>
            <person name="Salamov A."/>
            <person name="Simmons B.A."/>
            <person name="Magnuson J.K."/>
            <person name="Henrissat B."/>
            <person name="Mortensen U.H."/>
            <person name="Larsen T.O."/>
            <person name="Devries R.P."/>
            <person name="Grigoriev I.V."/>
            <person name="Machida M."/>
            <person name="Baker S.E."/>
            <person name="Andersen M.R."/>
        </authorList>
    </citation>
    <scope>NUCLEOTIDE SEQUENCE [LARGE SCALE GENOMIC DNA]</scope>
    <source>
        <strain evidence="1 2">IBT 18842</strain>
    </source>
</reference>
<dbReference type="EMBL" id="ML742027">
    <property type="protein sequence ID" value="KAE8154658.1"/>
    <property type="molecule type" value="Genomic_DNA"/>
</dbReference>